<protein>
    <submittedName>
        <fullName evidence="2">Uncharacterized protein</fullName>
    </submittedName>
</protein>
<evidence type="ECO:0000313" key="3">
    <source>
        <dbReference type="Proteomes" id="UP000028059"/>
    </source>
</evidence>
<evidence type="ECO:0000313" key="2">
    <source>
        <dbReference type="EMBL" id="KEQ56883.1"/>
    </source>
</evidence>
<dbReference type="Proteomes" id="UP000028059">
    <property type="component" value="Unassembled WGS sequence"/>
</dbReference>
<accession>A0A081RNW0</accession>
<keyword evidence="1" id="KW-1133">Transmembrane helix</keyword>
<organism evidence="2 3">
    <name type="scientific">Marine Group I thaumarchaeote SCGC AAA799-N04</name>
    <dbReference type="NCBI Taxonomy" id="1502293"/>
    <lineage>
        <taxon>Archaea</taxon>
        <taxon>Nitrososphaerota</taxon>
        <taxon>Marine Group I</taxon>
    </lineage>
</organism>
<name>A0A081RNW0_9ARCH</name>
<reference evidence="2 3" key="1">
    <citation type="submission" date="2014-06" db="EMBL/GenBank/DDBJ databases">
        <authorList>
            <person name="Ngugi D.K."/>
            <person name="Blom J."/>
            <person name="Alam I."/>
            <person name="Rashid M."/>
            <person name="Ba Alawi W."/>
            <person name="Zhang G."/>
            <person name="Hikmawan T."/>
            <person name="Guan Y."/>
            <person name="Antunes A."/>
            <person name="Siam R."/>
            <person name="ElDorry H."/>
            <person name="Bajic V."/>
            <person name="Stingl U."/>
        </authorList>
    </citation>
    <scope>NUCLEOTIDE SEQUENCE [LARGE SCALE GENOMIC DNA]</scope>
    <source>
        <strain evidence="2">SCGC AAA799-N04</strain>
    </source>
</reference>
<evidence type="ECO:0000256" key="1">
    <source>
        <dbReference type="SAM" id="Phobius"/>
    </source>
</evidence>
<keyword evidence="1" id="KW-0812">Transmembrane</keyword>
<proteinExistence type="predicted"/>
<comment type="caution">
    <text evidence="2">The sequence shown here is derived from an EMBL/GenBank/DDBJ whole genome shotgun (WGS) entry which is preliminary data.</text>
</comment>
<keyword evidence="1" id="KW-0472">Membrane</keyword>
<dbReference type="EMBL" id="JOKN01000007">
    <property type="protein sequence ID" value="KEQ56883.1"/>
    <property type="molecule type" value="Genomic_DNA"/>
</dbReference>
<keyword evidence="3" id="KW-1185">Reference proteome</keyword>
<gene>
    <name evidence="2" type="ORF">AAA799N04_00553</name>
</gene>
<feature type="transmembrane region" description="Helical" evidence="1">
    <location>
        <begin position="32"/>
        <end position="50"/>
    </location>
</feature>
<dbReference type="AlphaFoldDB" id="A0A081RNW0"/>
<sequence length="87" mass="9502">MQLVGHAKFSGASGVMMHGLHTVSVDDQITKMATAITAIIGILCIVFIFFSPLTLRIPQEGYHTVAHIAQFFLASFAHQSHNESCMK</sequence>